<dbReference type="Pfam" id="PF13458">
    <property type="entry name" value="Peripla_BP_6"/>
    <property type="match status" value="1"/>
</dbReference>
<protein>
    <submittedName>
        <fullName evidence="7">Amino acid ABC transporter substrate-binding protein</fullName>
    </submittedName>
</protein>
<comment type="similarity">
    <text evidence="1">Belongs to the leucine-binding protein family.</text>
</comment>
<gene>
    <name evidence="7" type="ORF">AE618_07305</name>
</gene>
<feature type="signal peptide" evidence="5">
    <location>
        <begin position="1"/>
        <end position="22"/>
    </location>
</feature>
<proteinExistence type="inferred from homology"/>
<dbReference type="Gene3D" id="3.40.50.2300">
    <property type="match status" value="2"/>
</dbReference>
<dbReference type="GO" id="GO:0006865">
    <property type="term" value="P:amino acid transport"/>
    <property type="evidence" value="ECO:0007669"/>
    <property type="project" value="UniProtKB-KW"/>
</dbReference>
<keyword evidence="3 5" id="KW-0732">Signal</keyword>
<dbReference type="InterPro" id="IPR028082">
    <property type="entry name" value="Peripla_BP_I"/>
</dbReference>
<dbReference type="Proteomes" id="UP000037822">
    <property type="component" value="Unassembled WGS sequence"/>
</dbReference>
<dbReference type="InterPro" id="IPR028081">
    <property type="entry name" value="Leu-bd"/>
</dbReference>
<evidence type="ECO:0000313" key="7">
    <source>
        <dbReference type="EMBL" id="KPH81551.1"/>
    </source>
</evidence>
<comment type="caution">
    <text evidence="7">The sequence shown here is derived from an EMBL/GenBank/DDBJ whole genome shotgun (WGS) entry which is preliminary data.</text>
</comment>
<evidence type="ECO:0000256" key="2">
    <source>
        <dbReference type="ARBA" id="ARBA00022448"/>
    </source>
</evidence>
<evidence type="ECO:0000256" key="5">
    <source>
        <dbReference type="SAM" id="SignalP"/>
    </source>
</evidence>
<dbReference type="SUPFAM" id="SSF53822">
    <property type="entry name" value="Periplasmic binding protein-like I"/>
    <property type="match status" value="1"/>
</dbReference>
<dbReference type="CDD" id="cd06335">
    <property type="entry name" value="PBP1_ABC_ligand_binding-like"/>
    <property type="match status" value="1"/>
</dbReference>
<dbReference type="PATRIC" id="fig|1526658.3.peg.2132"/>
<sequence>MTILLSRRALSALLVTTSLAFAAPALAQNEIKIGYNADQSASGVAELGIAGLYGFQAAIEDINAKGGVLGRKLVGVVRDDVASPPKSIQNMNELIDNEKVAAVVGPTNSGNALAWLHIPQQKKVPVVSHVATATDITARYMKEPQNYIFRVSMVDREQLALLAAYAIKATKTKNIAIIADTTGYGQAATKDLLEILTLHGIKPVAIEKFGPKDTDMTSQLAKVKAAGADMVISGSLGDATAQVLKSMEKMDYYPGLLSTWGSINTPLINIAGPKLAEKTIFAASTTEDANERAVALHKRLIAKHPNMPAFVSAAQGYDAVTLIAAAIAQANSTDGEKIQQALENLGKVQGIIKAYDKPFSKEQHEALGVADFHLAQWKDGRVVKVDNEIVKALTAADLKR</sequence>
<reference evidence="7 8" key="1">
    <citation type="submission" date="2015-07" db="EMBL/GenBank/DDBJ databases">
        <title>Whole genome sequencing of Bosea vaviloviae isolated from cave pool.</title>
        <authorList>
            <person name="Tan N.E.H."/>
            <person name="Lee Y.P."/>
            <person name="Gan H.M."/>
            <person name="Barton H."/>
            <person name="Savka M.A."/>
        </authorList>
    </citation>
    <scope>NUCLEOTIDE SEQUENCE [LARGE SCALE GENOMIC DNA]</scope>
    <source>
        <strain evidence="7 8">SD260</strain>
    </source>
</reference>
<accession>A0A0N1N1N9</accession>
<evidence type="ECO:0000259" key="6">
    <source>
        <dbReference type="Pfam" id="PF13458"/>
    </source>
</evidence>
<dbReference type="PANTHER" id="PTHR30483">
    <property type="entry name" value="LEUCINE-SPECIFIC-BINDING PROTEIN"/>
    <property type="match status" value="1"/>
</dbReference>
<keyword evidence="2" id="KW-0813">Transport</keyword>
<dbReference type="PRINTS" id="PR00337">
    <property type="entry name" value="LEUILEVALBP"/>
</dbReference>
<evidence type="ECO:0000256" key="4">
    <source>
        <dbReference type="ARBA" id="ARBA00022970"/>
    </source>
</evidence>
<organism evidence="7 8">
    <name type="scientific">Bosea vaviloviae</name>
    <dbReference type="NCBI Taxonomy" id="1526658"/>
    <lineage>
        <taxon>Bacteria</taxon>
        <taxon>Pseudomonadati</taxon>
        <taxon>Pseudomonadota</taxon>
        <taxon>Alphaproteobacteria</taxon>
        <taxon>Hyphomicrobiales</taxon>
        <taxon>Boseaceae</taxon>
        <taxon>Bosea</taxon>
    </lineage>
</organism>
<feature type="chain" id="PRO_5005878443" evidence="5">
    <location>
        <begin position="23"/>
        <end position="400"/>
    </location>
</feature>
<dbReference type="InterPro" id="IPR051010">
    <property type="entry name" value="BCAA_transport"/>
</dbReference>
<dbReference type="EMBL" id="LGSZ01000028">
    <property type="protein sequence ID" value="KPH81551.1"/>
    <property type="molecule type" value="Genomic_DNA"/>
</dbReference>
<dbReference type="RefSeq" id="WP_054208383.1">
    <property type="nucleotide sequence ID" value="NZ_LGSZ01000028.1"/>
</dbReference>
<dbReference type="AlphaFoldDB" id="A0A0N1N1N9"/>
<evidence type="ECO:0000313" key="8">
    <source>
        <dbReference type="Proteomes" id="UP000037822"/>
    </source>
</evidence>
<keyword evidence="4" id="KW-0029">Amino-acid transport</keyword>
<dbReference type="InterPro" id="IPR000709">
    <property type="entry name" value="Leu_Ile_Val-bd"/>
</dbReference>
<keyword evidence="8" id="KW-1185">Reference proteome</keyword>
<dbReference type="OrthoDB" id="9768099at2"/>
<evidence type="ECO:0000256" key="3">
    <source>
        <dbReference type="ARBA" id="ARBA00022729"/>
    </source>
</evidence>
<evidence type="ECO:0000256" key="1">
    <source>
        <dbReference type="ARBA" id="ARBA00010062"/>
    </source>
</evidence>
<feature type="domain" description="Leucine-binding protein" evidence="6">
    <location>
        <begin position="30"/>
        <end position="380"/>
    </location>
</feature>
<dbReference type="PANTHER" id="PTHR30483:SF6">
    <property type="entry name" value="PERIPLASMIC BINDING PROTEIN OF ABC TRANSPORTER FOR NATURAL AMINO ACIDS"/>
    <property type="match status" value="1"/>
</dbReference>
<name>A0A0N1N1N9_9HYPH</name>